<proteinExistence type="predicted"/>
<keyword evidence="2" id="KW-1185">Reference proteome</keyword>
<dbReference type="EnsemblPlants" id="OPUNC05G12430.1">
    <property type="protein sequence ID" value="OPUNC05G12430.1"/>
    <property type="gene ID" value="OPUNC05G12430"/>
</dbReference>
<dbReference type="HOGENOM" id="CLU_2214243_0_0_1"/>
<name>A0A0E0L1U7_ORYPU</name>
<organism evidence="1">
    <name type="scientific">Oryza punctata</name>
    <name type="common">Red rice</name>
    <dbReference type="NCBI Taxonomy" id="4537"/>
    <lineage>
        <taxon>Eukaryota</taxon>
        <taxon>Viridiplantae</taxon>
        <taxon>Streptophyta</taxon>
        <taxon>Embryophyta</taxon>
        <taxon>Tracheophyta</taxon>
        <taxon>Spermatophyta</taxon>
        <taxon>Magnoliopsida</taxon>
        <taxon>Liliopsida</taxon>
        <taxon>Poales</taxon>
        <taxon>Poaceae</taxon>
        <taxon>BOP clade</taxon>
        <taxon>Oryzoideae</taxon>
        <taxon>Oryzeae</taxon>
        <taxon>Oryzinae</taxon>
        <taxon>Oryza</taxon>
    </lineage>
</organism>
<dbReference type="Proteomes" id="UP000026962">
    <property type="component" value="Chromosome 5"/>
</dbReference>
<sequence>MKHRNRRETGHVAKVLCSSRHIMEAEMAVKEEDKMCRRTVVHCQEQRDGSGDGGREGDLKENFKGYGMTENCHALTQEISHKPQRTTGTELERNEDGTTYLIYSILY</sequence>
<protein>
    <submittedName>
        <fullName evidence="1">Uncharacterized protein</fullName>
    </submittedName>
</protein>
<accession>A0A0E0L1U7</accession>
<reference evidence="1" key="2">
    <citation type="submission" date="2018-05" db="EMBL/GenBank/DDBJ databases">
        <title>OpunRS2 (Oryza punctata Reference Sequence Version 2).</title>
        <authorList>
            <person name="Zhang J."/>
            <person name="Kudrna D."/>
            <person name="Lee S."/>
            <person name="Talag J."/>
            <person name="Welchert J."/>
            <person name="Wing R.A."/>
        </authorList>
    </citation>
    <scope>NUCLEOTIDE SEQUENCE [LARGE SCALE GENOMIC DNA]</scope>
</reference>
<reference evidence="1" key="1">
    <citation type="submission" date="2015-04" db="UniProtKB">
        <authorList>
            <consortium name="EnsemblPlants"/>
        </authorList>
    </citation>
    <scope>IDENTIFICATION</scope>
</reference>
<evidence type="ECO:0000313" key="2">
    <source>
        <dbReference type="Proteomes" id="UP000026962"/>
    </source>
</evidence>
<evidence type="ECO:0000313" key="1">
    <source>
        <dbReference type="EnsemblPlants" id="OPUNC05G12430.1"/>
    </source>
</evidence>
<dbReference type="AlphaFoldDB" id="A0A0E0L1U7"/>
<dbReference type="Gramene" id="OPUNC05G12430.1">
    <property type="protein sequence ID" value="OPUNC05G12430.1"/>
    <property type="gene ID" value="OPUNC05G12430"/>
</dbReference>